<keyword evidence="2" id="KW-0479">Metal-binding</keyword>
<dbReference type="InterPro" id="IPR036396">
    <property type="entry name" value="Cyt_P450_sf"/>
</dbReference>
<gene>
    <name evidence="3" type="ORF">POL67_24715</name>
</gene>
<dbReference type="Proteomes" id="UP001221411">
    <property type="component" value="Unassembled WGS sequence"/>
</dbReference>
<sequence length="441" mass="48445">MQNGSSGESEKATGTVTLSLDPGRAIEDYAAARAQGPVVAVSFTDADMDAGGGESAANLEAFLAREHLFVSHYEEVLSALVDGRFSSDRRTAMTPEQREKLPPVIEELRLLSETLLSKDPPDHTRLRKLIQPSFSPRAMEAMRPRIQKLTDDLFDAAERAAEARGERAPDRCMDLIEAFAYPMPVTVISDMLGIPIADRAQVKQWTENLLRADRRRAGGMDAETITGLRQFTAYLRDLFVLKRNTPAEDMITDLLRAEEAGDKLCEDEVLSTVFLLYLAGHVTTVNLIGNGAFALFQHPAELAKLKADPTLAKGVVEETLRYWGPVDFVAARIAKENVHLGGACIPKGEPVMVGLAAANRDPARFPNPDTFDITRQGAERHVAFGKGIHLCVGAPLARVEGQIAFDTLFRRFPAMRLAVPPDDVRWNKSFLRGLTALPVLF</sequence>
<dbReference type="PRINTS" id="PR00359">
    <property type="entry name" value="BP450"/>
</dbReference>
<evidence type="ECO:0000256" key="1">
    <source>
        <dbReference type="ARBA" id="ARBA00010617"/>
    </source>
</evidence>
<keyword evidence="2" id="KW-0560">Oxidoreductase</keyword>
<dbReference type="PANTHER" id="PTHR46696:SF1">
    <property type="entry name" value="CYTOCHROME P450 YJIB-RELATED"/>
    <property type="match status" value="1"/>
</dbReference>
<dbReference type="InterPro" id="IPR001128">
    <property type="entry name" value="Cyt_P450"/>
</dbReference>
<dbReference type="PROSITE" id="PS00086">
    <property type="entry name" value="CYTOCHROME_P450"/>
    <property type="match status" value="1"/>
</dbReference>
<proteinExistence type="inferred from homology"/>
<keyword evidence="2" id="KW-0349">Heme</keyword>
<dbReference type="InterPro" id="IPR002397">
    <property type="entry name" value="Cyt_P450_B"/>
</dbReference>
<reference evidence="3 4" key="1">
    <citation type="submission" date="2022-11" db="EMBL/GenBank/DDBJ databases">
        <title>Minimal conservation of predation-associated metabolite biosynthetic gene clusters underscores biosynthetic potential of Myxococcota including descriptions for ten novel species: Archangium lansinium sp. nov., Myxococcus landrumus sp. nov., Nannocystis bai.</title>
        <authorList>
            <person name="Ahearne A."/>
            <person name="Stevens C."/>
            <person name="Dowd S."/>
        </authorList>
    </citation>
    <scope>NUCLEOTIDE SEQUENCE [LARGE SCALE GENOMIC DNA]</scope>
    <source>
        <strain evidence="3 4">RJM3</strain>
    </source>
</reference>
<keyword evidence="2" id="KW-0503">Monooxygenase</keyword>
<dbReference type="PANTHER" id="PTHR46696">
    <property type="entry name" value="P450, PUTATIVE (EUROFUNG)-RELATED"/>
    <property type="match status" value="1"/>
</dbReference>
<dbReference type="RefSeq" id="WP_271921199.1">
    <property type="nucleotide sequence ID" value="NZ_JAQNDO010000001.1"/>
</dbReference>
<dbReference type="Pfam" id="PF00067">
    <property type="entry name" value="p450"/>
    <property type="match status" value="1"/>
</dbReference>
<evidence type="ECO:0000256" key="2">
    <source>
        <dbReference type="RuleBase" id="RU000461"/>
    </source>
</evidence>
<dbReference type="Gene3D" id="1.10.630.10">
    <property type="entry name" value="Cytochrome P450"/>
    <property type="match status" value="1"/>
</dbReference>
<organism evidence="3 4">
    <name type="scientific">Polyangium mundeleinium</name>
    <dbReference type="NCBI Taxonomy" id="2995306"/>
    <lineage>
        <taxon>Bacteria</taxon>
        <taxon>Pseudomonadati</taxon>
        <taxon>Myxococcota</taxon>
        <taxon>Polyangia</taxon>
        <taxon>Polyangiales</taxon>
        <taxon>Polyangiaceae</taxon>
        <taxon>Polyangium</taxon>
    </lineage>
</organism>
<keyword evidence="4" id="KW-1185">Reference proteome</keyword>
<comment type="caution">
    <text evidence="3">The sequence shown here is derived from an EMBL/GenBank/DDBJ whole genome shotgun (WGS) entry which is preliminary data.</text>
</comment>
<dbReference type="SUPFAM" id="SSF48264">
    <property type="entry name" value="Cytochrome P450"/>
    <property type="match status" value="1"/>
</dbReference>
<name>A0ABT5ERW4_9BACT</name>
<dbReference type="EMBL" id="JAQNDO010000001">
    <property type="protein sequence ID" value="MDC0744559.1"/>
    <property type="molecule type" value="Genomic_DNA"/>
</dbReference>
<evidence type="ECO:0000313" key="4">
    <source>
        <dbReference type="Proteomes" id="UP001221411"/>
    </source>
</evidence>
<accession>A0ABT5ERW4</accession>
<dbReference type="CDD" id="cd11029">
    <property type="entry name" value="CYP107-like"/>
    <property type="match status" value="1"/>
</dbReference>
<comment type="similarity">
    <text evidence="1 2">Belongs to the cytochrome P450 family.</text>
</comment>
<keyword evidence="2" id="KW-0408">Iron</keyword>
<protein>
    <submittedName>
        <fullName evidence="3">Cytochrome P450</fullName>
    </submittedName>
</protein>
<dbReference type="InterPro" id="IPR017972">
    <property type="entry name" value="Cyt_P450_CS"/>
</dbReference>
<evidence type="ECO:0000313" key="3">
    <source>
        <dbReference type="EMBL" id="MDC0744559.1"/>
    </source>
</evidence>